<proteinExistence type="predicted"/>
<feature type="non-terminal residue" evidence="1">
    <location>
        <position position="1"/>
    </location>
</feature>
<comment type="caution">
    <text evidence="1">The sequence shown here is derived from an EMBL/GenBank/DDBJ whole genome shotgun (WGS) entry which is preliminary data.</text>
</comment>
<sequence length="393" mass="45451">SITQAYGLLVLNMARVEIGEYRAQDAHYGFYRDNLPSGDVIIVRRKVGEPTDYLHPNSRKVRLQRLNFGLASTHYSHLTPIQKKELKYQVREVSTIGGRSKSVTKVLQGRTLFISEDIHALNETQKQTPTPLQICIMLTDKDHNPIEGDIWLYYKENGEWKETPRRLLSPSYWLFPTVPRNKELYHPIGAALNFQDPQDPETTYLTQKELMLYHYHPLMRMPTAAAEILRPNGAGMFCMIGWQVGEPCPNHWMNVDEAVHDGEETMLIGHTPTWAHDLFTIQAPTITDLPPKKVTFYAVVRRQGGAPDADVRQILFHTYPYTYKENFLYFSSEEWELHGWEWYTNPYTNKPWTLEEITNLQIGITLREVGSGDTLSYGCCTQVYAEVEYYAPQ</sequence>
<organism evidence="1">
    <name type="scientific">marine sediment metagenome</name>
    <dbReference type="NCBI Taxonomy" id="412755"/>
    <lineage>
        <taxon>unclassified sequences</taxon>
        <taxon>metagenomes</taxon>
        <taxon>ecological metagenomes</taxon>
    </lineage>
</organism>
<dbReference type="AlphaFoldDB" id="X1RTF2"/>
<reference evidence="1" key="1">
    <citation type="journal article" date="2014" name="Front. Microbiol.">
        <title>High frequency of phylogenetically diverse reductive dehalogenase-homologous genes in deep subseafloor sedimentary metagenomes.</title>
        <authorList>
            <person name="Kawai M."/>
            <person name="Futagami T."/>
            <person name="Toyoda A."/>
            <person name="Takaki Y."/>
            <person name="Nishi S."/>
            <person name="Hori S."/>
            <person name="Arai W."/>
            <person name="Tsubouchi T."/>
            <person name="Morono Y."/>
            <person name="Uchiyama I."/>
            <person name="Ito T."/>
            <person name="Fujiyama A."/>
            <person name="Inagaki F."/>
            <person name="Takami H."/>
        </authorList>
    </citation>
    <scope>NUCLEOTIDE SEQUENCE</scope>
    <source>
        <strain evidence="1">Expedition CK06-06</strain>
    </source>
</reference>
<accession>X1RTF2</accession>
<dbReference type="EMBL" id="BARW01002311">
    <property type="protein sequence ID" value="GAI70251.1"/>
    <property type="molecule type" value="Genomic_DNA"/>
</dbReference>
<gene>
    <name evidence="1" type="ORF">S12H4_06543</name>
</gene>
<evidence type="ECO:0000313" key="1">
    <source>
        <dbReference type="EMBL" id="GAI70251.1"/>
    </source>
</evidence>
<protein>
    <submittedName>
        <fullName evidence="1">Uncharacterized protein</fullName>
    </submittedName>
</protein>
<name>X1RTF2_9ZZZZ</name>